<evidence type="ECO:0000256" key="15">
    <source>
        <dbReference type="ARBA" id="ARBA00032528"/>
    </source>
</evidence>
<reference evidence="17" key="1">
    <citation type="submission" date="2021-01" db="EMBL/GenBank/DDBJ databases">
        <authorList>
            <person name="Corre E."/>
            <person name="Pelletier E."/>
            <person name="Niang G."/>
            <person name="Scheremetjew M."/>
            <person name="Finn R."/>
            <person name="Kale V."/>
            <person name="Holt S."/>
            <person name="Cochrane G."/>
            <person name="Meng A."/>
            <person name="Brown T."/>
            <person name="Cohen L."/>
        </authorList>
    </citation>
    <scope>NUCLEOTIDE SEQUENCE</scope>
    <source>
        <strain evidence="17">CCMP1661</strain>
    </source>
</reference>
<keyword evidence="13" id="KW-0472">Membrane</keyword>
<evidence type="ECO:0000256" key="6">
    <source>
        <dbReference type="ARBA" id="ARBA00022448"/>
    </source>
</evidence>
<dbReference type="EMBL" id="HBHR01005725">
    <property type="protein sequence ID" value="CAD9860284.1"/>
    <property type="molecule type" value="Transcribed_RNA"/>
</dbReference>
<dbReference type="InterPro" id="IPR033034">
    <property type="entry name" value="NDUFB9"/>
</dbReference>
<evidence type="ECO:0000256" key="9">
    <source>
        <dbReference type="ARBA" id="ARBA00022792"/>
    </source>
</evidence>
<evidence type="ECO:0000256" key="1">
    <source>
        <dbReference type="ARBA" id="ARBA00002920"/>
    </source>
</evidence>
<keyword evidence="7" id="KW-0597">Phosphoprotein</keyword>
<evidence type="ECO:0000256" key="10">
    <source>
        <dbReference type="ARBA" id="ARBA00022982"/>
    </source>
</evidence>
<keyword evidence="8" id="KW-0679">Respiratory chain</keyword>
<dbReference type="Pfam" id="PF05347">
    <property type="entry name" value="Complex1_LYR"/>
    <property type="match status" value="1"/>
</dbReference>
<keyword evidence="11" id="KW-0007">Acetylation</keyword>
<dbReference type="AlphaFoldDB" id="A0A7S2UV98"/>
<evidence type="ECO:0000259" key="16">
    <source>
        <dbReference type="Pfam" id="PF05347"/>
    </source>
</evidence>
<feature type="domain" description="Complex 1 LYR protein" evidence="16">
    <location>
        <begin position="23"/>
        <end position="81"/>
    </location>
</feature>
<dbReference type="InterPro" id="IPR045292">
    <property type="entry name" value="Complex1_LYR_NDUFB9_LYRM3"/>
</dbReference>
<keyword evidence="10" id="KW-0249">Electron transport</keyword>
<evidence type="ECO:0000256" key="5">
    <source>
        <dbReference type="ARBA" id="ARBA00018684"/>
    </source>
</evidence>
<comment type="function">
    <text evidence="1">Accessory subunit of the mitochondrial membrane respiratory chain NADH dehydrogenase (Complex I), that is believed to be not involved in catalysis. Complex I functions in the transfer of electrons from NADH to the respiratory chain. The immediate electron acceptor for the enzyme is believed to be ubiquinone.</text>
</comment>
<evidence type="ECO:0000313" key="17">
    <source>
        <dbReference type="EMBL" id="CAD9860284.1"/>
    </source>
</evidence>
<sequence length="154" mass="17259">MNEAFRKAAAQYRSVPEVLTHSQEVCRLYRNGLRLLFSWIGNRQVFNDEAEVLRARFDENKHLNPNSGKVKFLLQDAKKEIADMAHPDPYIAPYMPGGSMFMRNPAIPLEFCYPDGIPEGIHKEPLNIDMSPVRPGEKAAAGNVLVNSAGKSMS</sequence>
<evidence type="ECO:0000256" key="12">
    <source>
        <dbReference type="ARBA" id="ARBA00023128"/>
    </source>
</evidence>
<comment type="subunit">
    <text evidence="4">Mammalian complex I is composed of 45 different subunits.</text>
</comment>
<organism evidence="17">
    <name type="scientific">Fibrocapsa japonica</name>
    <dbReference type="NCBI Taxonomy" id="94617"/>
    <lineage>
        <taxon>Eukaryota</taxon>
        <taxon>Sar</taxon>
        <taxon>Stramenopiles</taxon>
        <taxon>Ochrophyta</taxon>
        <taxon>Raphidophyceae</taxon>
        <taxon>Chattonellales</taxon>
        <taxon>Chattonellaceae</taxon>
        <taxon>Fibrocapsa</taxon>
    </lineage>
</organism>
<protein>
    <recommendedName>
        <fullName evidence="5">NADH dehydrogenase [ubiquinone] 1 beta subcomplex subunit 9</fullName>
    </recommendedName>
    <alternativeName>
        <fullName evidence="14">Complex I-B22</fullName>
    </alternativeName>
    <alternativeName>
        <fullName evidence="15">NADH-ubiquinone oxidoreductase B22 subunit</fullName>
    </alternativeName>
</protein>
<dbReference type="GO" id="GO:0006120">
    <property type="term" value="P:mitochondrial electron transport, NADH to ubiquinone"/>
    <property type="evidence" value="ECO:0007669"/>
    <property type="project" value="InterPro"/>
</dbReference>
<evidence type="ECO:0000256" key="4">
    <source>
        <dbReference type="ARBA" id="ARBA00011790"/>
    </source>
</evidence>
<evidence type="ECO:0000256" key="2">
    <source>
        <dbReference type="ARBA" id="ARBA00004443"/>
    </source>
</evidence>
<keyword evidence="9" id="KW-0999">Mitochondrion inner membrane</keyword>
<evidence type="ECO:0000256" key="11">
    <source>
        <dbReference type="ARBA" id="ARBA00022990"/>
    </source>
</evidence>
<dbReference type="PANTHER" id="PTHR12868">
    <property type="entry name" value="NADH-UBIQUINONE OXIDOREDUCTASE B22 SUBUNIT"/>
    <property type="match status" value="1"/>
</dbReference>
<dbReference type="GO" id="GO:0005743">
    <property type="term" value="C:mitochondrial inner membrane"/>
    <property type="evidence" value="ECO:0007669"/>
    <property type="project" value="UniProtKB-SubCell"/>
</dbReference>
<keyword evidence="6" id="KW-0813">Transport</keyword>
<proteinExistence type="inferred from homology"/>
<gene>
    <name evidence="17" type="ORF">FJAP1339_LOCUS2805</name>
</gene>
<evidence type="ECO:0000256" key="14">
    <source>
        <dbReference type="ARBA" id="ARBA00030192"/>
    </source>
</evidence>
<evidence type="ECO:0000256" key="3">
    <source>
        <dbReference type="ARBA" id="ARBA00009508"/>
    </source>
</evidence>
<evidence type="ECO:0000256" key="7">
    <source>
        <dbReference type="ARBA" id="ARBA00022553"/>
    </source>
</evidence>
<evidence type="ECO:0000256" key="13">
    <source>
        <dbReference type="ARBA" id="ARBA00023136"/>
    </source>
</evidence>
<evidence type="ECO:0000256" key="8">
    <source>
        <dbReference type="ARBA" id="ARBA00022660"/>
    </source>
</evidence>
<accession>A0A7S2UV98</accession>
<dbReference type="CDD" id="cd20263">
    <property type="entry name" value="Complex1_LYR_NDUFB9_LYRM3"/>
    <property type="match status" value="1"/>
</dbReference>
<comment type="similarity">
    <text evidence="3">Belongs to the complex I LYR family.</text>
</comment>
<keyword evidence="12" id="KW-0496">Mitochondrion</keyword>
<comment type="subcellular location">
    <subcellularLocation>
        <location evidence="2">Mitochondrion inner membrane</location>
        <topology evidence="2">Peripheral membrane protein</topology>
        <orientation evidence="2">Matrix side</orientation>
    </subcellularLocation>
</comment>
<name>A0A7S2UV98_9STRA</name>
<dbReference type="PANTHER" id="PTHR12868:SF0">
    <property type="entry name" value="NADH DEHYDROGENASE [UBIQUINONE] 1 BETA SUBCOMPLEX SUBUNIT 9"/>
    <property type="match status" value="1"/>
</dbReference>
<dbReference type="InterPro" id="IPR008011">
    <property type="entry name" value="Complex1_LYR_dom"/>
</dbReference>